<keyword evidence="1" id="KW-0614">Plasmid</keyword>
<dbReference type="AlphaFoldDB" id="A0AA92QDA6"/>
<protein>
    <submittedName>
        <fullName evidence="1">Uncharacterized protein</fullName>
    </submittedName>
</protein>
<evidence type="ECO:0000313" key="1">
    <source>
        <dbReference type="EMBL" id="QOK98896.1"/>
    </source>
</evidence>
<name>A0AA92QDA6_RALSL</name>
<organism evidence="1 2">
    <name type="scientific">Ralstonia solanacearum</name>
    <name type="common">Pseudomonas solanacearum</name>
    <dbReference type="NCBI Taxonomy" id="305"/>
    <lineage>
        <taxon>Bacteria</taxon>
        <taxon>Pseudomonadati</taxon>
        <taxon>Pseudomonadota</taxon>
        <taxon>Betaproteobacteria</taxon>
        <taxon>Burkholderiales</taxon>
        <taxon>Burkholderiaceae</taxon>
        <taxon>Ralstonia</taxon>
        <taxon>Ralstonia solanacearum species complex</taxon>
    </lineage>
</organism>
<accession>A0AA92QDA6</accession>
<evidence type="ECO:0000313" key="2">
    <source>
        <dbReference type="Proteomes" id="UP000593970"/>
    </source>
</evidence>
<proteinExistence type="predicted"/>
<dbReference type="EMBL" id="CP051170">
    <property type="protein sequence ID" value="QOK98896.1"/>
    <property type="molecule type" value="Genomic_DNA"/>
</dbReference>
<reference evidence="2" key="1">
    <citation type="submission" date="2020-04" db="EMBL/GenBank/DDBJ databases">
        <title>Ralstonia solanacearum UW576, UW763, UW773, and UW774.</title>
        <authorList>
            <person name="Steidl O."/>
            <person name="Truchon A."/>
            <person name="Allen C."/>
        </authorList>
    </citation>
    <scope>NUCLEOTIDE SEQUENCE [LARGE SCALE GENOMIC DNA]</scope>
    <source>
        <strain evidence="2">UW774</strain>
        <plasmid evidence="2">pUW774mp</plasmid>
    </source>
</reference>
<sequence>MSDIAMPTGAALIIQKRQDSLNSQNRSPAPINTYLHSPPTQSQNWLQCIAQLILFSFTTGIQNAGGTTGATPVTRGLAHNAGVITIIRCRSNGRSSPKPTTMVL</sequence>
<dbReference type="Proteomes" id="UP000593970">
    <property type="component" value="Plasmid pUW774mp"/>
</dbReference>
<geneLocation type="plasmid" evidence="1 2">
    <name>pUW774mp</name>
</geneLocation>
<gene>
    <name evidence="1" type="ORF">HF909_21025</name>
</gene>